<gene>
    <name evidence="3" type="ORF">QE412_000352</name>
</gene>
<keyword evidence="4" id="KW-1185">Reference proteome</keyword>
<dbReference type="Pfam" id="PF13556">
    <property type="entry name" value="HTH_30"/>
    <property type="match status" value="1"/>
</dbReference>
<reference evidence="3 4" key="1">
    <citation type="submission" date="2023-07" db="EMBL/GenBank/DDBJ databases">
        <title>Functional and genomic diversity of the sorghum phyllosphere microbiome.</title>
        <authorList>
            <person name="Shade A."/>
        </authorList>
    </citation>
    <scope>NUCLEOTIDE SEQUENCE [LARGE SCALE GENOMIC DNA]</scope>
    <source>
        <strain evidence="3 4">SORGH_AS_1207</strain>
    </source>
</reference>
<evidence type="ECO:0000313" key="3">
    <source>
        <dbReference type="EMBL" id="MDQ1121779.1"/>
    </source>
</evidence>
<name>A0ABU0TQ41_MICTR</name>
<comment type="caution">
    <text evidence="3">The sequence shown here is derived from an EMBL/GenBank/DDBJ whole genome shotgun (WGS) entry which is preliminary data.</text>
</comment>
<dbReference type="Pfam" id="PF07905">
    <property type="entry name" value="PucR"/>
    <property type="match status" value="1"/>
</dbReference>
<feature type="domain" description="Purine catabolism PurC-like" evidence="1">
    <location>
        <begin position="32"/>
        <end position="136"/>
    </location>
</feature>
<protein>
    <submittedName>
        <fullName evidence="3">Purine catabolism regulator</fullName>
    </submittedName>
</protein>
<dbReference type="InterPro" id="IPR025736">
    <property type="entry name" value="PucR_C-HTH_dom"/>
</dbReference>
<feature type="domain" description="PucR C-terminal helix-turn-helix" evidence="2">
    <location>
        <begin position="429"/>
        <end position="487"/>
    </location>
</feature>
<evidence type="ECO:0000259" key="2">
    <source>
        <dbReference type="Pfam" id="PF13556"/>
    </source>
</evidence>
<dbReference type="InterPro" id="IPR042070">
    <property type="entry name" value="PucR_C-HTH_sf"/>
</dbReference>
<dbReference type="InterPro" id="IPR051448">
    <property type="entry name" value="CdaR-like_regulators"/>
</dbReference>
<proteinExistence type="predicted"/>
<organism evidence="3 4">
    <name type="scientific">Microbacterium trichothecenolyticum</name>
    <name type="common">Aureobacterium trichothecenolyticum</name>
    <dbReference type="NCBI Taxonomy" id="69370"/>
    <lineage>
        <taxon>Bacteria</taxon>
        <taxon>Bacillati</taxon>
        <taxon>Actinomycetota</taxon>
        <taxon>Actinomycetes</taxon>
        <taxon>Micrococcales</taxon>
        <taxon>Microbacteriaceae</taxon>
        <taxon>Microbacterium</taxon>
    </lineage>
</organism>
<accession>A0ABU0TQ41</accession>
<evidence type="ECO:0000259" key="1">
    <source>
        <dbReference type="Pfam" id="PF07905"/>
    </source>
</evidence>
<dbReference type="PANTHER" id="PTHR33744:SF7">
    <property type="entry name" value="PUCR FAMILY TRANSCRIPTIONAL REGULATOR"/>
    <property type="match status" value="1"/>
</dbReference>
<dbReference type="Proteomes" id="UP001226691">
    <property type="component" value="Unassembled WGS sequence"/>
</dbReference>
<dbReference type="Gene3D" id="1.10.10.2840">
    <property type="entry name" value="PucR C-terminal helix-turn-helix domain"/>
    <property type="match status" value="1"/>
</dbReference>
<dbReference type="InterPro" id="IPR012914">
    <property type="entry name" value="PucR_dom"/>
</dbReference>
<evidence type="ECO:0000313" key="4">
    <source>
        <dbReference type="Proteomes" id="UP001226691"/>
    </source>
</evidence>
<sequence length="491" mass="54001">MRGEGWKDDAMRLADLIGDEVLGLRLVGDPPADRLERSVTGCSQSELMDPSPYIARGELVLTLGMGMNVRDVRTWDAYVERIVGAGASALGFGLGPVHAAIPEGLALACSHYDLPLIELAPDFPLIKLSRHIWQELAAERYEIARRGWELADDCIHEATEGAPLTQLLRRLSETVGGRVQLLDPAGFEIGAAGESHREPGRTTRARLRLPGGEHQHFQLAVEARDETMLLQPLLGPALAVVAMQLSYTLTARSPMHSQSAGMFFQALLDPRSDAEHQRTAAVSTGFVPDAPWDAVTVRRPETVSLATLRLLTWRLRVLLEREYARVRFYDEADRATLLMQGRRTDRHLGDILAEVADAEAGLDVRYNRSLSFDEIAVALQVCRRAPLRAGVAPAPVADLLSLVEGLPRSGVSTLARRALGPLADAEPVLLETLEVYLETSGSTRAVCDRLFIHRNTLSYRMRRIETLLGVDLEDGQTRAVLLLAFRLRNAG</sequence>
<dbReference type="PANTHER" id="PTHR33744">
    <property type="entry name" value="CARBOHYDRATE DIACID REGULATOR"/>
    <property type="match status" value="1"/>
</dbReference>
<dbReference type="EMBL" id="JAUTBF010000001">
    <property type="protein sequence ID" value="MDQ1121779.1"/>
    <property type="molecule type" value="Genomic_DNA"/>
</dbReference>